<dbReference type="SUPFAM" id="SSF49464">
    <property type="entry name" value="Carboxypeptidase regulatory domain-like"/>
    <property type="match status" value="1"/>
</dbReference>
<comment type="caution">
    <text evidence="2">The sequence shown here is derived from an EMBL/GenBank/DDBJ whole genome shotgun (WGS) entry which is preliminary data.</text>
</comment>
<evidence type="ECO:0000313" key="3">
    <source>
        <dbReference type="Proteomes" id="UP001204144"/>
    </source>
</evidence>
<feature type="chain" id="PRO_5042063126" description="Carboxypeptidase-like regulatory domain-containing protein" evidence="1">
    <location>
        <begin position="22"/>
        <end position="366"/>
    </location>
</feature>
<sequence length="366" mass="42393">MKICIFFHFLLSFSLCKFSFAQKNIVGIVFDSNSRPIPNVSIHIVNSTVGTQSSISGFYKIDIPRNLREREILFSCVGYERKKIALDSYKGDSINVFLKISNDTISEVNKKERRSFLVKSRLKKIENVLTGDNFYSKKCKVVNLNDFILLDSGGHKFYYYASKPIVILNKALGYKIEFEVGKSFIDGNRTTYNNTNIKFSPLIPQNSKEEKFWENNRKRVFYSSTRGFFYSIARNINSDYYSTYIISNFDWSFPKNFKSEVISGNFTEIFPWLNKNGSVGKDVFEMKVNSGKELLVFYNKSFGMEQYFEGSNNVFEILEFRNGILKFDNFGNVLSAYSTKPGKNEMFSSMLPKDYLPKNVDVEIKK</sequence>
<proteinExistence type="predicted"/>
<evidence type="ECO:0000313" key="2">
    <source>
        <dbReference type="EMBL" id="MCP9764106.1"/>
    </source>
</evidence>
<name>A0AAE3KVE5_9BACT</name>
<evidence type="ECO:0008006" key="4">
    <source>
        <dbReference type="Google" id="ProtNLM"/>
    </source>
</evidence>
<dbReference type="Proteomes" id="UP001204144">
    <property type="component" value="Unassembled WGS sequence"/>
</dbReference>
<dbReference type="EMBL" id="RJUF01000064">
    <property type="protein sequence ID" value="MCP9764106.1"/>
    <property type="molecule type" value="Genomic_DNA"/>
</dbReference>
<dbReference type="Pfam" id="PF13715">
    <property type="entry name" value="CarbopepD_reg_2"/>
    <property type="match status" value="1"/>
</dbReference>
<accession>A0AAE3KVE5</accession>
<keyword evidence="3" id="KW-1185">Reference proteome</keyword>
<keyword evidence="1" id="KW-0732">Signal</keyword>
<reference evidence="2 3" key="1">
    <citation type="submission" date="2018-11" db="EMBL/GenBank/DDBJ databases">
        <title>Novel bacteria species description.</title>
        <authorList>
            <person name="Han J.-H."/>
        </authorList>
    </citation>
    <scope>NUCLEOTIDE SEQUENCE [LARGE SCALE GENOMIC DNA]</scope>
    <source>
        <strain evidence="2 3">KCTC23259</strain>
    </source>
</reference>
<gene>
    <name evidence="2" type="ORF">EGI31_14225</name>
</gene>
<organism evidence="2 3">
    <name type="scientific">Lacihabitans soyangensis</name>
    <dbReference type="NCBI Taxonomy" id="869394"/>
    <lineage>
        <taxon>Bacteria</taxon>
        <taxon>Pseudomonadati</taxon>
        <taxon>Bacteroidota</taxon>
        <taxon>Cytophagia</taxon>
        <taxon>Cytophagales</taxon>
        <taxon>Leadbetterellaceae</taxon>
        <taxon>Lacihabitans</taxon>
    </lineage>
</organism>
<evidence type="ECO:0000256" key="1">
    <source>
        <dbReference type="SAM" id="SignalP"/>
    </source>
</evidence>
<dbReference type="InterPro" id="IPR008969">
    <property type="entry name" value="CarboxyPept-like_regulatory"/>
</dbReference>
<dbReference type="AlphaFoldDB" id="A0AAE3KVE5"/>
<feature type="signal peptide" evidence="1">
    <location>
        <begin position="1"/>
        <end position="21"/>
    </location>
</feature>
<dbReference type="RefSeq" id="WP_255037861.1">
    <property type="nucleotide sequence ID" value="NZ_RJUF01000064.1"/>
</dbReference>
<protein>
    <recommendedName>
        <fullName evidence="4">Carboxypeptidase-like regulatory domain-containing protein</fullName>
    </recommendedName>
</protein>